<dbReference type="NCBIfam" id="TIGR00459">
    <property type="entry name" value="aspS_bact"/>
    <property type="match status" value="1"/>
</dbReference>
<dbReference type="Proteomes" id="UP000014760">
    <property type="component" value="Unassembled WGS sequence"/>
</dbReference>
<dbReference type="Gene3D" id="2.40.50.140">
    <property type="entry name" value="Nucleic acid-binding proteins"/>
    <property type="match status" value="1"/>
</dbReference>
<keyword evidence="5" id="KW-0648">Protein biosynthesis</keyword>
<evidence type="ECO:0000313" key="10">
    <source>
        <dbReference type="Proteomes" id="UP000014760"/>
    </source>
</evidence>
<dbReference type="InterPro" id="IPR004115">
    <property type="entry name" value="GAD-like_sf"/>
</dbReference>
<dbReference type="InterPro" id="IPR004365">
    <property type="entry name" value="NA-bd_OB_tRNA"/>
</dbReference>
<organism evidence="8">
    <name type="scientific">Capitella teleta</name>
    <name type="common">Polychaete worm</name>
    <dbReference type="NCBI Taxonomy" id="283909"/>
    <lineage>
        <taxon>Eukaryota</taxon>
        <taxon>Metazoa</taxon>
        <taxon>Spiralia</taxon>
        <taxon>Lophotrochozoa</taxon>
        <taxon>Annelida</taxon>
        <taxon>Polychaeta</taxon>
        <taxon>Sedentaria</taxon>
        <taxon>Scolecida</taxon>
        <taxon>Capitellidae</taxon>
        <taxon>Capitella</taxon>
    </lineage>
</organism>
<dbReference type="InterPro" id="IPR047090">
    <property type="entry name" value="AspRS_core"/>
</dbReference>
<reference evidence="8 10" key="2">
    <citation type="journal article" date="2013" name="Nature">
        <title>Insights into bilaterian evolution from three spiralian genomes.</title>
        <authorList>
            <person name="Simakov O."/>
            <person name="Marletaz F."/>
            <person name="Cho S.J."/>
            <person name="Edsinger-Gonzales E."/>
            <person name="Havlak P."/>
            <person name="Hellsten U."/>
            <person name="Kuo D.H."/>
            <person name="Larsson T."/>
            <person name="Lv J."/>
            <person name="Arendt D."/>
            <person name="Savage R."/>
            <person name="Osoegawa K."/>
            <person name="de Jong P."/>
            <person name="Grimwood J."/>
            <person name="Chapman J.A."/>
            <person name="Shapiro H."/>
            <person name="Aerts A."/>
            <person name="Otillar R.P."/>
            <person name="Terry A.Y."/>
            <person name="Boore J.L."/>
            <person name="Grigoriev I.V."/>
            <person name="Lindberg D.R."/>
            <person name="Seaver E.C."/>
            <person name="Weisblat D.A."/>
            <person name="Putnam N.H."/>
            <person name="Rokhsar D.S."/>
        </authorList>
    </citation>
    <scope>NUCLEOTIDE SEQUENCE</scope>
    <source>
        <strain evidence="8 10">I ESC-2004</strain>
    </source>
</reference>
<dbReference type="InterPro" id="IPR004524">
    <property type="entry name" value="Asp-tRNA-ligase_1"/>
</dbReference>
<proteinExistence type="inferred from homology"/>
<sequence>MGYFLVIRDRHGLTQVVLESTEELNNAEILESVPLESVISVSGTVRERVDGQHNEKMATGHIELHADALRILNCSTPKLPFEVHEKKKVKETLRMEYRYLDLRHSILQRNLQVRSDFCFKAREFLCKNNGFVDVETPALFRKTPGGAREFIVPTHSPGKFYTLPQSPQQFKQLLMVGGIDRYMQIAKCFRDEGAKADRQPEFTQIDLEMSFVKQEQIQELTEQLLKHCWPESLPAIKTPFPRMKYGDAMKRYGSDKPDTRFKMKASTLSLIKLLHQIYVIPIILAIKFRCRPAIVCAKGERFARRRARHDRRGYRKTLCPWRLLALFPSSSADGSWQGSLADQLGEDCVSQVTQYMWLEPGDLLVIAAGEHIPTCSLLGKLRLSIADEMESKGHNVRGDDNRMNFLWVVDFPLFLPKEDGSEGLESAHHPFTAPHPDDLELVHKQPENARSQHYDLVLNGQEVGGGSIRIHDSNIQSYILQCVLKVDSEPLSHLLEALKYGCPPHGGIALGLDRLMAIMMGSKSIREVIAFPKNSEGKDAMAQAPSAVPQEDLDYYNVQCKQPPKTAS</sequence>
<dbReference type="EMBL" id="AMQN01004810">
    <property type="status" value="NOT_ANNOTATED_CDS"/>
    <property type="molecule type" value="Genomic_DNA"/>
</dbReference>
<dbReference type="Pfam" id="PF00152">
    <property type="entry name" value="tRNA-synt_2"/>
    <property type="match status" value="1"/>
</dbReference>
<dbReference type="Gene3D" id="3.30.1360.30">
    <property type="entry name" value="GAD-like domain"/>
    <property type="match status" value="1"/>
</dbReference>
<evidence type="ECO:0000256" key="1">
    <source>
        <dbReference type="ARBA" id="ARBA00006303"/>
    </source>
</evidence>
<evidence type="ECO:0000256" key="4">
    <source>
        <dbReference type="ARBA" id="ARBA00022840"/>
    </source>
</evidence>
<evidence type="ECO:0000259" key="7">
    <source>
        <dbReference type="PROSITE" id="PS50862"/>
    </source>
</evidence>
<dbReference type="PRINTS" id="PR01042">
    <property type="entry name" value="TRNASYNTHASP"/>
</dbReference>
<dbReference type="InterPro" id="IPR045864">
    <property type="entry name" value="aa-tRNA-synth_II/BPL/LPL"/>
</dbReference>
<dbReference type="InterPro" id="IPR004364">
    <property type="entry name" value="Aa-tRNA-synt_II"/>
</dbReference>
<dbReference type="GO" id="GO:0005739">
    <property type="term" value="C:mitochondrion"/>
    <property type="evidence" value="ECO:0007669"/>
    <property type="project" value="TreeGrafter"/>
</dbReference>
<dbReference type="InterPro" id="IPR002312">
    <property type="entry name" value="Asp/Asn-tRNA-synth_IIb"/>
</dbReference>
<dbReference type="PANTHER" id="PTHR22594">
    <property type="entry name" value="ASPARTYL/LYSYL-TRNA SYNTHETASE"/>
    <property type="match status" value="1"/>
</dbReference>
<accession>R7V6M9</accession>
<keyword evidence="2" id="KW-0436">Ligase</keyword>
<evidence type="ECO:0000256" key="5">
    <source>
        <dbReference type="ARBA" id="ARBA00022917"/>
    </source>
</evidence>
<keyword evidence="3" id="KW-0547">Nucleotide-binding</keyword>
<dbReference type="Gene3D" id="3.30.930.10">
    <property type="entry name" value="Bira Bifunctional Protein, Domain 2"/>
    <property type="match status" value="1"/>
</dbReference>
<evidence type="ECO:0000256" key="3">
    <source>
        <dbReference type="ARBA" id="ARBA00022741"/>
    </source>
</evidence>
<dbReference type="GO" id="GO:0006422">
    <property type="term" value="P:aspartyl-tRNA aminoacylation"/>
    <property type="evidence" value="ECO:0007669"/>
    <property type="project" value="TreeGrafter"/>
</dbReference>
<dbReference type="HAMAP" id="MF_00044">
    <property type="entry name" value="Asp_tRNA_synth_type1"/>
    <property type="match status" value="1"/>
</dbReference>
<reference evidence="9" key="3">
    <citation type="submission" date="2015-06" db="UniProtKB">
        <authorList>
            <consortium name="EnsemblMetazoa"/>
        </authorList>
    </citation>
    <scope>IDENTIFICATION</scope>
</reference>
<gene>
    <name evidence="8" type="ORF">CAPTEDRAFT_155791</name>
</gene>
<dbReference type="STRING" id="283909.R7V6M9"/>
<dbReference type="SUPFAM" id="SSF55681">
    <property type="entry name" value="Class II aaRS and biotin synthetases"/>
    <property type="match status" value="1"/>
</dbReference>
<dbReference type="GO" id="GO:0004815">
    <property type="term" value="F:aspartate-tRNA ligase activity"/>
    <property type="evidence" value="ECO:0007669"/>
    <property type="project" value="TreeGrafter"/>
</dbReference>
<keyword evidence="4" id="KW-0067">ATP-binding</keyword>
<dbReference type="InterPro" id="IPR012340">
    <property type="entry name" value="NA-bd_OB-fold"/>
</dbReference>
<dbReference type="Pfam" id="PF01336">
    <property type="entry name" value="tRNA_anti-codon"/>
    <property type="match status" value="1"/>
</dbReference>
<keyword evidence="10" id="KW-1185">Reference proteome</keyword>
<dbReference type="CDD" id="cd00777">
    <property type="entry name" value="AspRS_core"/>
    <property type="match status" value="1"/>
</dbReference>
<dbReference type="HOGENOM" id="CLU_014330_3_1_1"/>
<dbReference type="AlphaFoldDB" id="R7V6M9"/>
<evidence type="ECO:0000256" key="6">
    <source>
        <dbReference type="ARBA" id="ARBA00023146"/>
    </source>
</evidence>
<dbReference type="PROSITE" id="PS50862">
    <property type="entry name" value="AA_TRNA_LIGASE_II"/>
    <property type="match status" value="1"/>
</dbReference>
<dbReference type="InterPro" id="IPR006195">
    <property type="entry name" value="aa-tRNA-synth_II"/>
</dbReference>
<dbReference type="EnsemblMetazoa" id="CapteT155791">
    <property type="protein sequence ID" value="CapteP155791"/>
    <property type="gene ID" value="CapteG155791"/>
</dbReference>
<reference evidence="10" key="1">
    <citation type="submission" date="2012-12" db="EMBL/GenBank/DDBJ databases">
        <authorList>
            <person name="Hellsten U."/>
            <person name="Grimwood J."/>
            <person name="Chapman J.A."/>
            <person name="Shapiro H."/>
            <person name="Aerts A."/>
            <person name="Otillar R.P."/>
            <person name="Terry A.Y."/>
            <person name="Boore J.L."/>
            <person name="Simakov O."/>
            <person name="Marletaz F."/>
            <person name="Cho S.-J."/>
            <person name="Edsinger-Gonzales E."/>
            <person name="Havlak P."/>
            <person name="Kuo D.-H."/>
            <person name="Larsson T."/>
            <person name="Lv J."/>
            <person name="Arendt D."/>
            <person name="Savage R."/>
            <person name="Osoegawa K."/>
            <person name="de Jong P."/>
            <person name="Lindberg D.R."/>
            <person name="Seaver E.C."/>
            <person name="Weisblat D.A."/>
            <person name="Putnam N.H."/>
            <person name="Grigoriev I.V."/>
            <person name="Rokhsar D.S."/>
        </authorList>
    </citation>
    <scope>NUCLEOTIDE SEQUENCE</scope>
    <source>
        <strain evidence="10">I ESC-2004</strain>
    </source>
</reference>
<dbReference type="SUPFAM" id="SSF55261">
    <property type="entry name" value="GAD domain-like"/>
    <property type="match status" value="1"/>
</dbReference>
<name>R7V6M9_CAPTE</name>
<dbReference type="GO" id="GO:0005524">
    <property type="term" value="F:ATP binding"/>
    <property type="evidence" value="ECO:0007669"/>
    <property type="project" value="UniProtKB-KW"/>
</dbReference>
<dbReference type="PANTHER" id="PTHR22594:SF5">
    <property type="entry name" value="ASPARTATE--TRNA LIGASE, MITOCHONDRIAL"/>
    <property type="match status" value="1"/>
</dbReference>
<dbReference type="OrthoDB" id="439710at2759"/>
<keyword evidence="6" id="KW-0030">Aminoacyl-tRNA synthetase</keyword>
<dbReference type="EMBL" id="KB294418">
    <property type="protein sequence ID" value="ELU14533.1"/>
    <property type="molecule type" value="Genomic_DNA"/>
</dbReference>
<dbReference type="NCBIfam" id="NF001750">
    <property type="entry name" value="PRK00476.1"/>
    <property type="match status" value="1"/>
</dbReference>
<protein>
    <recommendedName>
        <fullName evidence="7">Aminoacyl-transfer RNA synthetases class-II family profile domain-containing protein</fullName>
    </recommendedName>
</protein>
<evidence type="ECO:0000256" key="2">
    <source>
        <dbReference type="ARBA" id="ARBA00022598"/>
    </source>
</evidence>
<comment type="similarity">
    <text evidence="1">Belongs to the class-II aminoacyl-tRNA synthetase family. Type 1 subfamily.</text>
</comment>
<feature type="domain" description="Aminoacyl-transfer RNA synthetases class-II family profile" evidence="7">
    <location>
        <begin position="121"/>
        <end position="545"/>
    </location>
</feature>
<dbReference type="GO" id="GO:0003676">
    <property type="term" value="F:nucleic acid binding"/>
    <property type="evidence" value="ECO:0007669"/>
    <property type="project" value="InterPro"/>
</dbReference>
<dbReference type="OMA" id="LCGWVDR"/>
<evidence type="ECO:0000313" key="8">
    <source>
        <dbReference type="EMBL" id="ELU14533.1"/>
    </source>
</evidence>
<evidence type="ECO:0000313" key="9">
    <source>
        <dbReference type="EnsemblMetazoa" id="CapteP155791"/>
    </source>
</evidence>
<dbReference type="CDD" id="cd04317">
    <property type="entry name" value="EcAspRS_like_N"/>
    <property type="match status" value="1"/>
</dbReference>
<dbReference type="SUPFAM" id="SSF50249">
    <property type="entry name" value="Nucleic acid-binding proteins"/>
    <property type="match status" value="1"/>
</dbReference>
<dbReference type="InterPro" id="IPR047089">
    <property type="entry name" value="Asp-tRNA-ligase_1_N"/>
</dbReference>